<dbReference type="AlphaFoldDB" id="A0A1V1I3W0"/>
<keyword evidence="3" id="KW-1185">Reference proteome</keyword>
<feature type="transmembrane region" description="Helical" evidence="1">
    <location>
        <begin position="48"/>
        <end position="71"/>
    </location>
</feature>
<feature type="transmembrane region" description="Helical" evidence="1">
    <location>
        <begin position="12"/>
        <end position="28"/>
    </location>
</feature>
<dbReference type="RefSeq" id="WP_180701659.1">
    <property type="nucleotide sequence ID" value="NZ_LN555523.1"/>
</dbReference>
<dbReference type="Proteomes" id="UP000245622">
    <property type="component" value="Chromosome 1"/>
</dbReference>
<name>A0A1V1I3W0_9FIRM</name>
<keyword evidence="1" id="KW-1133">Transmembrane helix</keyword>
<sequence length="276" mass="30549">MNKLMPYFRLMKKSIILIIVITLSIVIINDGKEILTGFKHSVFENGHLIFNSGIYSTTVLLIFIYGIYLSYKKFNVAINIKADRKSYIKASIISMIGIGVVFSIFTVLWSLILKFVVEAVSGKNALVVGDSVYFIGTITDLINSLPGMGVAIFFSFDKLSVARFIIDIFGQFLTLLSCSSIGFLLGSILYRLKKKTLIIIFLVIPTVVVTLGVIFSIFNTDLLMSYIATNLGIILIFITNVNIGLIIKILTITISLISSVLLLKNAPIKECAHDLI</sequence>
<protein>
    <submittedName>
        <fullName evidence="2">ABC transporter, permease protein</fullName>
    </submittedName>
</protein>
<dbReference type="KEGG" id="ril:CRIB_1507"/>
<reference evidence="2 3" key="1">
    <citation type="submission" date="2014-04" db="EMBL/GenBank/DDBJ databases">
        <authorList>
            <person name="Hornung B.V."/>
        </authorList>
    </citation>
    <scope>NUCLEOTIDE SEQUENCE [LARGE SCALE GENOMIC DNA]</scope>
    <source>
        <strain evidence="2 3">CRIB</strain>
    </source>
</reference>
<dbReference type="GeneID" id="82205540"/>
<feature type="transmembrane region" description="Helical" evidence="1">
    <location>
        <begin position="196"/>
        <end position="215"/>
    </location>
</feature>
<keyword evidence="1" id="KW-0812">Transmembrane</keyword>
<evidence type="ECO:0000313" key="2">
    <source>
        <dbReference type="EMBL" id="CED94114.1"/>
    </source>
</evidence>
<evidence type="ECO:0000313" key="3">
    <source>
        <dbReference type="Proteomes" id="UP000245622"/>
    </source>
</evidence>
<feature type="transmembrane region" description="Helical" evidence="1">
    <location>
        <begin position="168"/>
        <end position="190"/>
    </location>
</feature>
<proteinExistence type="predicted"/>
<feature type="transmembrane region" description="Helical" evidence="1">
    <location>
        <begin position="132"/>
        <end position="156"/>
    </location>
</feature>
<keyword evidence="1" id="KW-0472">Membrane</keyword>
<evidence type="ECO:0000256" key="1">
    <source>
        <dbReference type="SAM" id="Phobius"/>
    </source>
</evidence>
<organism evidence="2 3">
    <name type="scientific">Romboutsia ilealis</name>
    <dbReference type="NCBI Taxonomy" id="1115758"/>
    <lineage>
        <taxon>Bacteria</taxon>
        <taxon>Bacillati</taxon>
        <taxon>Bacillota</taxon>
        <taxon>Clostridia</taxon>
        <taxon>Peptostreptococcales</taxon>
        <taxon>Peptostreptococcaceae</taxon>
        <taxon>Romboutsia</taxon>
    </lineage>
</organism>
<gene>
    <name evidence="2" type="ORF">CRIB_1507</name>
</gene>
<feature type="transmembrane region" description="Helical" evidence="1">
    <location>
        <begin position="92"/>
        <end position="112"/>
    </location>
</feature>
<accession>A0A1V1I3W0</accession>
<dbReference type="EMBL" id="LN555523">
    <property type="protein sequence ID" value="CED94114.1"/>
    <property type="molecule type" value="Genomic_DNA"/>
</dbReference>